<protein>
    <submittedName>
        <fullName evidence="1">Uncharacterized protein</fullName>
    </submittedName>
</protein>
<dbReference type="Proteomes" id="UP001215598">
    <property type="component" value="Unassembled WGS sequence"/>
</dbReference>
<evidence type="ECO:0000313" key="2">
    <source>
        <dbReference type="Proteomes" id="UP001215598"/>
    </source>
</evidence>
<dbReference type="EMBL" id="JARKIB010000277">
    <property type="protein sequence ID" value="KAJ7717395.1"/>
    <property type="molecule type" value="Genomic_DNA"/>
</dbReference>
<evidence type="ECO:0000313" key="1">
    <source>
        <dbReference type="EMBL" id="KAJ7717395.1"/>
    </source>
</evidence>
<proteinExistence type="predicted"/>
<name>A0AAD7HD97_9AGAR</name>
<gene>
    <name evidence="1" type="ORF">B0H16DRAFT_1476109</name>
</gene>
<dbReference type="AlphaFoldDB" id="A0AAD7HD97"/>
<sequence>MFSFARQIIRVGPRLRLASNFTHSIQTSSPTFPASIPHHAPSSVGYTWNRNQKQIKMIPIFRPQRAVTSTANGIRLQTWASRILRWNENVSAAGFWQWMRVLGATRPKFGIVVIFSRLVMSRARPRPSGRAEPGPGLVKPSRARHKAWAGSGLGLEKCQARQASQARAWIYMAKSVPMAASVPSNAELYNANLSLGSSPLL</sequence>
<reference evidence="1" key="1">
    <citation type="submission" date="2023-03" db="EMBL/GenBank/DDBJ databases">
        <title>Massive genome expansion in bonnet fungi (Mycena s.s.) driven by repeated elements and novel gene families across ecological guilds.</title>
        <authorList>
            <consortium name="Lawrence Berkeley National Laboratory"/>
            <person name="Harder C.B."/>
            <person name="Miyauchi S."/>
            <person name="Viragh M."/>
            <person name="Kuo A."/>
            <person name="Thoen E."/>
            <person name="Andreopoulos B."/>
            <person name="Lu D."/>
            <person name="Skrede I."/>
            <person name="Drula E."/>
            <person name="Henrissat B."/>
            <person name="Morin E."/>
            <person name="Kohler A."/>
            <person name="Barry K."/>
            <person name="LaButti K."/>
            <person name="Morin E."/>
            <person name="Salamov A."/>
            <person name="Lipzen A."/>
            <person name="Mereny Z."/>
            <person name="Hegedus B."/>
            <person name="Baldrian P."/>
            <person name="Stursova M."/>
            <person name="Weitz H."/>
            <person name="Taylor A."/>
            <person name="Grigoriev I.V."/>
            <person name="Nagy L.G."/>
            <person name="Martin F."/>
            <person name="Kauserud H."/>
        </authorList>
    </citation>
    <scope>NUCLEOTIDE SEQUENCE</scope>
    <source>
        <strain evidence="1">CBHHK182m</strain>
    </source>
</reference>
<keyword evidence="2" id="KW-1185">Reference proteome</keyword>
<comment type="caution">
    <text evidence="1">The sequence shown here is derived from an EMBL/GenBank/DDBJ whole genome shotgun (WGS) entry which is preliminary data.</text>
</comment>
<accession>A0AAD7HD97</accession>
<organism evidence="1 2">
    <name type="scientific">Mycena metata</name>
    <dbReference type="NCBI Taxonomy" id="1033252"/>
    <lineage>
        <taxon>Eukaryota</taxon>
        <taxon>Fungi</taxon>
        <taxon>Dikarya</taxon>
        <taxon>Basidiomycota</taxon>
        <taxon>Agaricomycotina</taxon>
        <taxon>Agaricomycetes</taxon>
        <taxon>Agaricomycetidae</taxon>
        <taxon>Agaricales</taxon>
        <taxon>Marasmiineae</taxon>
        <taxon>Mycenaceae</taxon>
        <taxon>Mycena</taxon>
    </lineage>
</organism>